<evidence type="ECO:0000313" key="3">
    <source>
        <dbReference type="EMBL" id="TKT85248.1"/>
    </source>
</evidence>
<accession>A0A4U6CQX9</accession>
<dbReference type="PROSITE" id="PS51199">
    <property type="entry name" value="SF4_HELICASE"/>
    <property type="match status" value="1"/>
</dbReference>
<dbReference type="InterPro" id="IPR027417">
    <property type="entry name" value="P-loop_NTPase"/>
</dbReference>
<dbReference type="InterPro" id="IPR016136">
    <property type="entry name" value="DNA_helicase_N/primase_C"/>
</dbReference>
<dbReference type="GO" id="GO:1990077">
    <property type="term" value="C:primosome complex"/>
    <property type="evidence" value="ECO:0007669"/>
    <property type="project" value="UniProtKB-KW"/>
</dbReference>
<dbReference type="Gene3D" id="3.40.50.300">
    <property type="entry name" value="P-loop containing nucleotide triphosphate hydrolases"/>
    <property type="match status" value="1"/>
</dbReference>
<sequence length="395" mass="44310">MLNVDPHLIQELEEQILGTLILKPELFMVASLTVDDFVVNPLAFEIIQDQYYATGSLNTTSLAIQFKSHNLEQWQPSEFVSSVVTTTNFEQLCDVVKGHSLRRNAIKRAQEVISLANDMTNAPDTCVNMLQGMSAELMRSDSIISQSQILSDMRDNGVVKEHFSTGLRGLDSLMGGGMFRGKVYGFSGKAKSGKTLLASTISYNLGENGCRHLYVAMEMGATEIAQRKFARKGGFNSLEFIQGKRTWEGLKPNTEIRYLDAPGITFPELKSRLLEAVARHQITGAVIDYWQLVQGQDSRQTEEKHLRDVAQGLADFAKKHNIWIFLLSQTNEEGKTFAGQGLIKACDQLYMIHGTDDTRWLEMSATRYTERVNYGSEDNPSLSINKRVGPYFEEI</sequence>
<dbReference type="GO" id="GO:0005829">
    <property type="term" value="C:cytosol"/>
    <property type="evidence" value="ECO:0007669"/>
    <property type="project" value="TreeGrafter"/>
</dbReference>
<dbReference type="EMBL" id="SZVO01000033">
    <property type="protein sequence ID" value="TKT85248.1"/>
    <property type="molecule type" value="Genomic_DNA"/>
</dbReference>
<evidence type="ECO:0000259" key="2">
    <source>
        <dbReference type="PROSITE" id="PS51199"/>
    </source>
</evidence>
<dbReference type="InterPro" id="IPR007694">
    <property type="entry name" value="DNA_helicase_DnaB-like_C"/>
</dbReference>
<proteinExistence type="predicted"/>
<dbReference type="AlphaFoldDB" id="A0A4U6CQX9"/>
<evidence type="ECO:0000256" key="1">
    <source>
        <dbReference type="ARBA" id="ARBA00022515"/>
    </source>
</evidence>
<dbReference type="GO" id="GO:0006269">
    <property type="term" value="P:DNA replication, synthesis of primer"/>
    <property type="evidence" value="ECO:0007669"/>
    <property type="project" value="UniProtKB-KW"/>
</dbReference>
<keyword evidence="1" id="KW-0639">Primosome</keyword>
<dbReference type="SUPFAM" id="SSF52540">
    <property type="entry name" value="P-loop containing nucleoside triphosphate hydrolases"/>
    <property type="match status" value="1"/>
</dbReference>
<dbReference type="OrthoDB" id="9783783at2"/>
<dbReference type="GO" id="GO:0005524">
    <property type="term" value="F:ATP binding"/>
    <property type="evidence" value="ECO:0007669"/>
    <property type="project" value="InterPro"/>
</dbReference>
<gene>
    <name evidence="3" type="ORF">FDK13_34210</name>
</gene>
<dbReference type="SUPFAM" id="SSF48024">
    <property type="entry name" value="N-terminal domain of DnaB helicase"/>
    <property type="match status" value="1"/>
</dbReference>
<dbReference type="Gene3D" id="1.10.860.10">
    <property type="entry name" value="DNAb Helicase, Chain A"/>
    <property type="match status" value="1"/>
</dbReference>
<dbReference type="GO" id="GO:0003678">
    <property type="term" value="F:DNA helicase activity"/>
    <property type="evidence" value="ECO:0007669"/>
    <property type="project" value="InterPro"/>
</dbReference>
<name>A0A4U6CQX9_9BACT</name>
<dbReference type="PANTHER" id="PTHR30153:SF2">
    <property type="entry name" value="REPLICATIVE DNA HELICASE"/>
    <property type="match status" value="1"/>
</dbReference>
<reference evidence="3 4" key="1">
    <citation type="submission" date="2019-05" db="EMBL/GenBank/DDBJ databases">
        <title>Dyadobacter AR-3-8 sp. nov., isolated from arctic soil.</title>
        <authorList>
            <person name="Chaudhary D.K."/>
        </authorList>
    </citation>
    <scope>NUCLEOTIDE SEQUENCE [LARGE SCALE GENOMIC DNA]</scope>
    <source>
        <strain evidence="3 4">AR-3-8</strain>
    </source>
</reference>
<dbReference type="InterPro" id="IPR036185">
    <property type="entry name" value="DNA_heli_DnaB-like_N_sf"/>
</dbReference>
<dbReference type="Pfam" id="PF03796">
    <property type="entry name" value="DnaB_C"/>
    <property type="match status" value="1"/>
</dbReference>
<comment type="caution">
    <text evidence="3">The sequence shown here is derived from an EMBL/GenBank/DDBJ whole genome shotgun (WGS) entry which is preliminary data.</text>
</comment>
<dbReference type="PANTHER" id="PTHR30153">
    <property type="entry name" value="REPLICATIVE DNA HELICASE DNAB"/>
    <property type="match status" value="1"/>
</dbReference>
<evidence type="ECO:0000313" key="4">
    <source>
        <dbReference type="Proteomes" id="UP000304900"/>
    </source>
</evidence>
<protein>
    <recommendedName>
        <fullName evidence="2">SF4 helicase domain-containing protein</fullName>
    </recommendedName>
</protein>
<organism evidence="3 4">
    <name type="scientific">Dyadobacter frigoris</name>
    <dbReference type="NCBI Taxonomy" id="2576211"/>
    <lineage>
        <taxon>Bacteria</taxon>
        <taxon>Pseudomonadati</taxon>
        <taxon>Bacteroidota</taxon>
        <taxon>Cytophagia</taxon>
        <taxon>Cytophagales</taxon>
        <taxon>Spirosomataceae</taxon>
        <taxon>Dyadobacter</taxon>
    </lineage>
</organism>
<keyword evidence="4" id="KW-1185">Reference proteome</keyword>
<dbReference type="Proteomes" id="UP000304900">
    <property type="component" value="Unassembled WGS sequence"/>
</dbReference>
<feature type="domain" description="SF4 helicase" evidence="2">
    <location>
        <begin position="156"/>
        <end position="356"/>
    </location>
</feature>